<dbReference type="SMART" id="SM00448">
    <property type="entry name" value="REC"/>
    <property type="match status" value="1"/>
</dbReference>
<proteinExistence type="predicted"/>
<dbReference type="Proteomes" id="UP001254848">
    <property type="component" value="Unassembled WGS sequence"/>
</dbReference>
<dbReference type="PROSITE" id="PS51755">
    <property type="entry name" value="OMPR_PHOB"/>
    <property type="match status" value="1"/>
</dbReference>
<feature type="domain" description="OmpR/PhoB-type" evidence="9">
    <location>
        <begin position="129"/>
        <end position="228"/>
    </location>
</feature>
<dbReference type="EMBL" id="JAUOZS010000001">
    <property type="protein sequence ID" value="MDT8901915.1"/>
    <property type="molecule type" value="Genomic_DNA"/>
</dbReference>
<name>A0ABU3NZQ4_9FIRM</name>
<dbReference type="SUPFAM" id="SSF46894">
    <property type="entry name" value="C-terminal effector domain of the bipartite response regulators"/>
    <property type="match status" value="1"/>
</dbReference>
<dbReference type="PROSITE" id="PS50110">
    <property type="entry name" value="RESPONSE_REGULATORY"/>
    <property type="match status" value="1"/>
</dbReference>
<dbReference type="Gene3D" id="1.10.10.10">
    <property type="entry name" value="Winged helix-like DNA-binding domain superfamily/Winged helix DNA-binding domain"/>
    <property type="match status" value="1"/>
</dbReference>
<dbReference type="Gene3D" id="6.10.250.690">
    <property type="match status" value="1"/>
</dbReference>
<dbReference type="InterPro" id="IPR001867">
    <property type="entry name" value="OmpR/PhoB-type_DNA-bd"/>
</dbReference>
<protein>
    <submittedName>
        <fullName evidence="10">Response regulator transcription factor</fullName>
    </submittedName>
</protein>
<dbReference type="InterPro" id="IPR001789">
    <property type="entry name" value="Sig_transdc_resp-reg_receiver"/>
</dbReference>
<evidence type="ECO:0000256" key="6">
    <source>
        <dbReference type="PROSITE-ProRule" id="PRU00169"/>
    </source>
</evidence>
<dbReference type="PANTHER" id="PTHR48111">
    <property type="entry name" value="REGULATOR OF RPOS"/>
    <property type="match status" value="1"/>
</dbReference>
<evidence type="ECO:0000259" key="9">
    <source>
        <dbReference type="PROSITE" id="PS51755"/>
    </source>
</evidence>
<accession>A0ABU3NZQ4</accession>
<evidence type="ECO:0000256" key="7">
    <source>
        <dbReference type="PROSITE-ProRule" id="PRU01091"/>
    </source>
</evidence>
<evidence type="ECO:0000256" key="1">
    <source>
        <dbReference type="ARBA" id="ARBA00022553"/>
    </source>
</evidence>
<dbReference type="RefSeq" id="WP_413780413.1">
    <property type="nucleotide sequence ID" value="NZ_JAUOZS010000001.1"/>
</dbReference>
<dbReference type="InterPro" id="IPR011006">
    <property type="entry name" value="CheY-like_superfamily"/>
</dbReference>
<comment type="caution">
    <text evidence="10">The sequence shown here is derived from an EMBL/GenBank/DDBJ whole genome shotgun (WGS) entry which is preliminary data.</text>
</comment>
<keyword evidence="3" id="KW-0805">Transcription regulation</keyword>
<dbReference type="Pfam" id="PF00072">
    <property type="entry name" value="Response_reg"/>
    <property type="match status" value="1"/>
</dbReference>
<dbReference type="InterPro" id="IPR036388">
    <property type="entry name" value="WH-like_DNA-bd_sf"/>
</dbReference>
<evidence type="ECO:0000256" key="3">
    <source>
        <dbReference type="ARBA" id="ARBA00023015"/>
    </source>
</evidence>
<dbReference type="SUPFAM" id="SSF52172">
    <property type="entry name" value="CheY-like"/>
    <property type="match status" value="1"/>
</dbReference>
<feature type="DNA-binding region" description="OmpR/PhoB-type" evidence="7">
    <location>
        <begin position="129"/>
        <end position="228"/>
    </location>
</feature>
<reference evidence="10 11" key="1">
    <citation type="submission" date="2023-07" db="EMBL/GenBank/DDBJ databases">
        <title>The novel representative of Negativicutes class, Anaeroselena agilis gen. nov. sp. nov.</title>
        <authorList>
            <person name="Prokofeva M.I."/>
            <person name="Elcheninov A.G."/>
            <person name="Klyukina A."/>
            <person name="Kublanov I.V."/>
            <person name="Frolov E.N."/>
            <person name="Podosokorskaya O.A."/>
        </authorList>
    </citation>
    <scope>NUCLEOTIDE SEQUENCE [LARGE SCALE GENOMIC DNA]</scope>
    <source>
        <strain evidence="10 11">4137-cl</strain>
    </source>
</reference>
<dbReference type="CDD" id="cd00383">
    <property type="entry name" value="trans_reg_C"/>
    <property type="match status" value="1"/>
</dbReference>
<evidence type="ECO:0000313" key="10">
    <source>
        <dbReference type="EMBL" id="MDT8901915.1"/>
    </source>
</evidence>
<feature type="domain" description="Response regulatory" evidence="8">
    <location>
        <begin position="5"/>
        <end position="118"/>
    </location>
</feature>
<keyword evidence="1 6" id="KW-0597">Phosphoprotein</keyword>
<evidence type="ECO:0000259" key="8">
    <source>
        <dbReference type="PROSITE" id="PS50110"/>
    </source>
</evidence>
<keyword evidence="4 7" id="KW-0238">DNA-binding</keyword>
<keyword evidence="2" id="KW-0902">Two-component regulatory system</keyword>
<keyword evidence="5" id="KW-0804">Transcription</keyword>
<dbReference type="PANTHER" id="PTHR48111:SF21">
    <property type="entry name" value="DNA-BINDING DUAL MASTER TRANSCRIPTIONAL REGULATOR RPAA"/>
    <property type="match status" value="1"/>
</dbReference>
<evidence type="ECO:0000313" key="11">
    <source>
        <dbReference type="Proteomes" id="UP001254848"/>
    </source>
</evidence>
<dbReference type="SMART" id="SM00862">
    <property type="entry name" value="Trans_reg_C"/>
    <property type="match status" value="1"/>
</dbReference>
<feature type="modified residue" description="4-aspartylphosphate" evidence="6">
    <location>
        <position position="54"/>
    </location>
</feature>
<evidence type="ECO:0000256" key="5">
    <source>
        <dbReference type="ARBA" id="ARBA00023163"/>
    </source>
</evidence>
<evidence type="ECO:0000256" key="4">
    <source>
        <dbReference type="ARBA" id="ARBA00023125"/>
    </source>
</evidence>
<sequence>MSGPLVLVADDDAQIRELLKLYFDKEGFAVAEAADGAETIVKVQQLSPSLVILDIMMPVLDGLEACRQIRKFSRVPIIMLTASAADDDRILGLETGADDYIGKPFNPREVVARVKAVLRRSPGPEAAAGDILRFPHLEINRGEYTVTVYGRTEPLTAKEMELLWHLAAHPGRVFSREQLLESVWGYTYCGDTRTVDTHIKRIRQKIGAQDSTPWDVKTVWGVGYKFEVKV</sequence>
<dbReference type="Pfam" id="PF00486">
    <property type="entry name" value="Trans_reg_C"/>
    <property type="match status" value="1"/>
</dbReference>
<dbReference type="InterPro" id="IPR039420">
    <property type="entry name" value="WalR-like"/>
</dbReference>
<dbReference type="InterPro" id="IPR016032">
    <property type="entry name" value="Sig_transdc_resp-reg_C-effctor"/>
</dbReference>
<gene>
    <name evidence="10" type="ORF">Q4T40_11715</name>
</gene>
<evidence type="ECO:0000256" key="2">
    <source>
        <dbReference type="ARBA" id="ARBA00023012"/>
    </source>
</evidence>
<keyword evidence="11" id="KW-1185">Reference proteome</keyword>
<organism evidence="10 11">
    <name type="scientific">Anaeroselena agilis</name>
    <dbReference type="NCBI Taxonomy" id="3063788"/>
    <lineage>
        <taxon>Bacteria</taxon>
        <taxon>Bacillati</taxon>
        <taxon>Bacillota</taxon>
        <taxon>Negativicutes</taxon>
        <taxon>Acetonemataceae</taxon>
        <taxon>Anaeroselena</taxon>
    </lineage>
</organism>
<dbReference type="Gene3D" id="3.40.50.2300">
    <property type="match status" value="1"/>
</dbReference>